<keyword evidence="3" id="KW-1185">Reference proteome</keyword>
<organism evidence="2 3">
    <name type="scientific">Desulfosudis oleivorans (strain DSM 6200 / JCM 39069 / Hxd3)</name>
    <name type="common">Desulfococcus oleovorans</name>
    <dbReference type="NCBI Taxonomy" id="96561"/>
    <lineage>
        <taxon>Bacteria</taxon>
        <taxon>Pseudomonadati</taxon>
        <taxon>Thermodesulfobacteriota</taxon>
        <taxon>Desulfobacteria</taxon>
        <taxon>Desulfobacterales</taxon>
        <taxon>Desulfosudaceae</taxon>
        <taxon>Desulfosudis</taxon>
    </lineage>
</organism>
<name>A8ZWS6_DESOH</name>
<dbReference type="EMBL" id="CP000859">
    <property type="protein sequence ID" value="ABW68407.1"/>
    <property type="molecule type" value="Genomic_DNA"/>
</dbReference>
<dbReference type="HOGENOM" id="CLU_1882404_0_0_7"/>
<evidence type="ECO:0000313" key="3">
    <source>
        <dbReference type="Proteomes" id="UP000008561"/>
    </source>
</evidence>
<dbReference type="Proteomes" id="UP000008561">
    <property type="component" value="Chromosome"/>
</dbReference>
<gene>
    <name evidence="2" type="ordered locus">Dole_2604</name>
</gene>
<reference evidence="2 3" key="1">
    <citation type="submission" date="2007-10" db="EMBL/GenBank/DDBJ databases">
        <title>Complete sequence of Desulfococcus oleovorans Hxd3.</title>
        <authorList>
            <consortium name="US DOE Joint Genome Institute"/>
            <person name="Copeland A."/>
            <person name="Lucas S."/>
            <person name="Lapidus A."/>
            <person name="Barry K."/>
            <person name="Glavina del Rio T."/>
            <person name="Dalin E."/>
            <person name="Tice H."/>
            <person name="Pitluck S."/>
            <person name="Kiss H."/>
            <person name="Brettin T."/>
            <person name="Bruce D."/>
            <person name="Detter J.C."/>
            <person name="Han C."/>
            <person name="Schmutz J."/>
            <person name="Larimer F."/>
            <person name="Land M."/>
            <person name="Hauser L."/>
            <person name="Kyrpides N."/>
            <person name="Kim E."/>
            <person name="Wawrik B."/>
            <person name="Richardson P."/>
        </authorList>
    </citation>
    <scope>NUCLEOTIDE SEQUENCE [LARGE SCALE GENOMIC DNA]</scope>
    <source>
        <strain evidence="3">DSM 6200 / JCM 39069 / Hxd3</strain>
    </source>
</reference>
<accession>A8ZWS6</accession>
<evidence type="ECO:0000256" key="1">
    <source>
        <dbReference type="SAM" id="Phobius"/>
    </source>
</evidence>
<protein>
    <submittedName>
        <fullName evidence="2">Uncharacterized protein</fullName>
    </submittedName>
</protein>
<evidence type="ECO:0000313" key="2">
    <source>
        <dbReference type="EMBL" id="ABW68407.1"/>
    </source>
</evidence>
<keyword evidence="1" id="KW-1133">Transmembrane helix</keyword>
<feature type="transmembrane region" description="Helical" evidence="1">
    <location>
        <begin position="12"/>
        <end position="33"/>
    </location>
</feature>
<sequence>MLSKQKIEKSVTLIQLIYFILAIFGFLGIFFGLLGLFESESRNDSIETIFLSFIFIILYFGLVQRKEWVIPAILFCSAFGIIRTLIFVLHPACSSNAIVEKFFIFLFFLFWTYQLHIFSKPEVKKLFCCKGAVLF</sequence>
<proteinExistence type="predicted"/>
<feature type="transmembrane region" description="Helical" evidence="1">
    <location>
        <begin position="45"/>
        <end position="62"/>
    </location>
</feature>
<keyword evidence="1" id="KW-0472">Membrane</keyword>
<dbReference type="AlphaFoldDB" id="A8ZWS6"/>
<dbReference type="KEGG" id="dol:Dole_2604"/>
<keyword evidence="1" id="KW-0812">Transmembrane</keyword>
<feature type="transmembrane region" description="Helical" evidence="1">
    <location>
        <begin position="102"/>
        <end position="118"/>
    </location>
</feature>
<feature type="transmembrane region" description="Helical" evidence="1">
    <location>
        <begin position="69"/>
        <end position="90"/>
    </location>
</feature>